<protein>
    <submittedName>
        <fullName evidence="1">Uncharacterized protein</fullName>
    </submittedName>
</protein>
<gene>
    <name evidence="1" type="ORF">LWI29_036647</name>
</gene>
<dbReference type="AlphaFoldDB" id="A0AA39RNV9"/>
<evidence type="ECO:0000313" key="2">
    <source>
        <dbReference type="Proteomes" id="UP001168877"/>
    </source>
</evidence>
<reference evidence="1" key="2">
    <citation type="submission" date="2023-06" db="EMBL/GenBank/DDBJ databases">
        <authorList>
            <person name="Swenson N.G."/>
            <person name="Wegrzyn J.L."/>
            <person name="Mcevoy S.L."/>
        </authorList>
    </citation>
    <scope>NUCLEOTIDE SEQUENCE</scope>
    <source>
        <strain evidence="1">NS2018</strain>
        <tissue evidence="1">Leaf</tissue>
    </source>
</reference>
<name>A0AA39RNV9_ACESA</name>
<sequence length="158" mass="16500">MVHSTRPKSAFPLSDAQSMSGLEALDDLFFTAPQHGYHGTRAVLPSSLLARALCGFSWRQKAKVLQGKDVVAVCSSINSGAEDEEDCCCEETKDSVGVISGAALSADEGPAAALMWAGSIGGAATADGESDVMSAGGRYRLVEMRRSQCMVAILVKAQ</sequence>
<dbReference type="EMBL" id="JAUESC010000386">
    <property type="protein sequence ID" value="KAK0577658.1"/>
    <property type="molecule type" value="Genomic_DNA"/>
</dbReference>
<evidence type="ECO:0000313" key="1">
    <source>
        <dbReference type="EMBL" id="KAK0577658.1"/>
    </source>
</evidence>
<reference evidence="1" key="1">
    <citation type="journal article" date="2022" name="Plant J.">
        <title>Strategies of tolerance reflected in two North American maple genomes.</title>
        <authorList>
            <person name="McEvoy S.L."/>
            <person name="Sezen U.U."/>
            <person name="Trouern-Trend A."/>
            <person name="McMahon S.M."/>
            <person name="Schaberg P.G."/>
            <person name="Yang J."/>
            <person name="Wegrzyn J.L."/>
            <person name="Swenson N.G."/>
        </authorList>
    </citation>
    <scope>NUCLEOTIDE SEQUENCE</scope>
    <source>
        <strain evidence="1">NS2018</strain>
    </source>
</reference>
<keyword evidence="2" id="KW-1185">Reference proteome</keyword>
<comment type="caution">
    <text evidence="1">The sequence shown here is derived from an EMBL/GenBank/DDBJ whole genome shotgun (WGS) entry which is preliminary data.</text>
</comment>
<proteinExistence type="predicted"/>
<dbReference type="Proteomes" id="UP001168877">
    <property type="component" value="Unassembled WGS sequence"/>
</dbReference>
<organism evidence="1 2">
    <name type="scientific">Acer saccharum</name>
    <name type="common">Sugar maple</name>
    <dbReference type="NCBI Taxonomy" id="4024"/>
    <lineage>
        <taxon>Eukaryota</taxon>
        <taxon>Viridiplantae</taxon>
        <taxon>Streptophyta</taxon>
        <taxon>Embryophyta</taxon>
        <taxon>Tracheophyta</taxon>
        <taxon>Spermatophyta</taxon>
        <taxon>Magnoliopsida</taxon>
        <taxon>eudicotyledons</taxon>
        <taxon>Gunneridae</taxon>
        <taxon>Pentapetalae</taxon>
        <taxon>rosids</taxon>
        <taxon>malvids</taxon>
        <taxon>Sapindales</taxon>
        <taxon>Sapindaceae</taxon>
        <taxon>Hippocastanoideae</taxon>
        <taxon>Acereae</taxon>
        <taxon>Acer</taxon>
    </lineage>
</organism>
<accession>A0AA39RNV9</accession>